<dbReference type="PANTHER" id="PTHR21496:SF23">
    <property type="entry name" value="3-PHENYLPROPIONATE_CINNAMIC ACID DIOXYGENASE FERREDOXIN SUBUNIT"/>
    <property type="match status" value="1"/>
</dbReference>
<comment type="caution">
    <text evidence="6">The sequence shown here is derived from an EMBL/GenBank/DDBJ whole genome shotgun (WGS) entry which is preliminary data.</text>
</comment>
<evidence type="ECO:0000313" key="6">
    <source>
        <dbReference type="EMBL" id="MFC7219493.1"/>
    </source>
</evidence>
<dbReference type="InterPro" id="IPR017941">
    <property type="entry name" value="Rieske_2Fe-2S"/>
</dbReference>
<evidence type="ECO:0000256" key="2">
    <source>
        <dbReference type="ARBA" id="ARBA00022723"/>
    </source>
</evidence>
<evidence type="ECO:0000256" key="1">
    <source>
        <dbReference type="ARBA" id="ARBA00022714"/>
    </source>
</evidence>
<name>A0ABW2GFK9_9ACTN</name>
<reference evidence="7" key="1">
    <citation type="journal article" date="2019" name="Int. J. Syst. Evol. Microbiol.">
        <title>The Global Catalogue of Microorganisms (GCM) 10K type strain sequencing project: providing services to taxonomists for standard genome sequencing and annotation.</title>
        <authorList>
            <consortium name="The Broad Institute Genomics Platform"/>
            <consortium name="The Broad Institute Genome Sequencing Center for Infectious Disease"/>
            <person name="Wu L."/>
            <person name="Ma J."/>
        </authorList>
    </citation>
    <scope>NUCLEOTIDE SEQUENCE [LARGE SCALE GENOMIC DNA]</scope>
    <source>
        <strain evidence="7">CGMCC 1.13681</strain>
    </source>
</reference>
<dbReference type="RefSeq" id="WP_386415244.1">
    <property type="nucleotide sequence ID" value="NZ_JBHSZO010000021.1"/>
</dbReference>
<dbReference type="CDD" id="cd03467">
    <property type="entry name" value="Rieske"/>
    <property type="match status" value="1"/>
</dbReference>
<keyword evidence="4" id="KW-0411">Iron-sulfur</keyword>
<dbReference type="PANTHER" id="PTHR21496">
    <property type="entry name" value="FERREDOXIN-RELATED"/>
    <property type="match status" value="1"/>
</dbReference>
<dbReference type="InterPro" id="IPR036922">
    <property type="entry name" value="Rieske_2Fe-2S_sf"/>
</dbReference>
<protein>
    <submittedName>
        <fullName evidence="6">Rieske 2Fe-2S domain-containing protein</fullName>
    </submittedName>
</protein>
<keyword evidence="1" id="KW-0001">2Fe-2S</keyword>
<feature type="domain" description="Rieske" evidence="5">
    <location>
        <begin position="185"/>
        <end position="281"/>
    </location>
</feature>
<dbReference type="InterPro" id="IPR019251">
    <property type="entry name" value="DUF2231_TM"/>
</dbReference>
<dbReference type="Gene3D" id="2.102.10.10">
    <property type="entry name" value="Rieske [2Fe-2S] iron-sulphur domain"/>
    <property type="match status" value="1"/>
</dbReference>
<evidence type="ECO:0000313" key="7">
    <source>
        <dbReference type="Proteomes" id="UP001596413"/>
    </source>
</evidence>
<dbReference type="Pfam" id="PF09990">
    <property type="entry name" value="DUF2231"/>
    <property type="match status" value="1"/>
</dbReference>
<keyword evidence="3" id="KW-0408">Iron</keyword>
<evidence type="ECO:0000259" key="5">
    <source>
        <dbReference type="PROSITE" id="PS51296"/>
    </source>
</evidence>
<gene>
    <name evidence="6" type="ORF">ACFQLX_15125</name>
</gene>
<dbReference type="PROSITE" id="PS51296">
    <property type="entry name" value="RIESKE"/>
    <property type="match status" value="1"/>
</dbReference>
<evidence type="ECO:0000256" key="3">
    <source>
        <dbReference type="ARBA" id="ARBA00023004"/>
    </source>
</evidence>
<dbReference type="Proteomes" id="UP001596413">
    <property type="component" value="Unassembled WGS sequence"/>
</dbReference>
<proteinExistence type="predicted"/>
<dbReference type="Pfam" id="PF00355">
    <property type="entry name" value="Rieske"/>
    <property type="match status" value="1"/>
</dbReference>
<dbReference type="SUPFAM" id="SSF50022">
    <property type="entry name" value="ISP domain"/>
    <property type="match status" value="1"/>
</dbReference>
<keyword evidence="2" id="KW-0479">Metal-binding</keyword>
<evidence type="ECO:0000256" key="4">
    <source>
        <dbReference type="ARBA" id="ARBA00023014"/>
    </source>
</evidence>
<sequence>MPKMIESAIERIADADALDRLCHLAAGRVHKVTARTAVKNALSGTWLGHPVHPIATTLPIGAWAMACALDATAGRSGAPAARRLVGLGVLAALPAAATGASDWSDTIGATQRVGLVHAWGNLTATALQAASWLVRRRGCRRSGIALSAAALGSAACAAYLGGHLSLVRGIGVNHTAFQEPVTDWTDVAALSDLTEGKPTRVTPGGVPVVLVRYQGTVYALSATCTHEGGPLDKGEIVGDGCIKCPWHGSEFRLTDGQPVRGPASVTEPSWEVKLTDDRVAVRSTPS</sequence>
<dbReference type="EMBL" id="JBHSZO010000021">
    <property type="protein sequence ID" value="MFC7219493.1"/>
    <property type="molecule type" value="Genomic_DNA"/>
</dbReference>
<accession>A0ABW2GFK9</accession>
<organism evidence="6 7">
    <name type="scientific">Streptomyces polyrhachis</name>
    <dbReference type="NCBI Taxonomy" id="1282885"/>
    <lineage>
        <taxon>Bacteria</taxon>
        <taxon>Bacillati</taxon>
        <taxon>Actinomycetota</taxon>
        <taxon>Actinomycetes</taxon>
        <taxon>Kitasatosporales</taxon>
        <taxon>Streptomycetaceae</taxon>
        <taxon>Streptomyces</taxon>
    </lineage>
</organism>
<keyword evidence="7" id="KW-1185">Reference proteome</keyword>